<organism evidence="4 5">
    <name type="scientific">Promicromonospora sukumoe</name>
    <dbReference type="NCBI Taxonomy" id="88382"/>
    <lineage>
        <taxon>Bacteria</taxon>
        <taxon>Bacillati</taxon>
        <taxon>Actinomycetota</taxon>
        <taxon>Actinomycetes</taxon>
        <taxon>Micrococcales</taxon>
        <taxon>Promicromonosporaceae</taxon>
        <taxon>Promicromonospora</taxon>
    </lineage>
</organism>
<keyword evidence="2" id="KW-1133">Transmembrane helix</keyword>
<feature type="domain" description="VanZ-like" evidence="3">
    <location>
        <begin position="50"/>
        <end position="189"/>
    </location>
</feature>
<feature type="transmembrane region" description="Helical" evidence="2">
    <location>
        <begin position="108"/>
        <end position="126"/>
    </location>
</feature>
<evidence type="ECO:0000259" key="3">
    <source>
        <dbReference type="Pfam" id="PF04892"/>
    </source>
</evidence>
<keyword evidence="2" id="KW-0472">Membrane</keyword>
<reference evidence="4 5" key="1">
    <citation type="submission" date="2020-07" db="EMBL/GenBank/DDBJ databases">
        <title>Sequencing the genomes of 1000 actinobacteria strains.</title>
        <authorList>
            <person name="Klenk H.-P."/>
        </authorList>
    </citation>
    <scope>NUCLEOTIDE SEQUENCE [LARGE SCALE GENOMIC DNA]</scope>
    <source>
        <strain evidence="4 5">DSM 44121</strain>
    </source>
</reference>
<feature type="compositionally biased region" description="Basic residues" evidence="1">
    <location>
        <begin position="403"/>
        <end position="412"/>
    </location>
</feature>
<dbReference type="Pfam" id="PF04892">
    <property type="entry name" value="VanZ"/>
    <property type="match status" value="1"/>
</dbReference>
<evidence type="ECO:0000313" key="4">
    <source>
        <dbReference type="EMBL" id="MBA8809371.1"/>
    </source>
</evidence>
<evidence type="ECO:0000256" key="2">
    <source>
        <dbReference type="SAM" id="Phobius"/>
    </source>
</evidence>
<keyword evidence="2" id="KW-0812">Transmembrane</keyword>
<accession>A0A7W3JAQ4</accession>
<dbReference type="PANTHER" id="PTHR36834:SF1">
    <property type="entry name" value="INTEGRAL MEMBRANE PROTEIN"/>
    <property type="match status" value="1"/>
</dbReference>
<feature type="transmembrane region" description="Helical" evidence="2">
    <location>
        <begin position="133"/>
        <end position="161"/>
    </location>
</feature>
<evidence type="ECO:0000256" key="1">
    <source>
        <dbReference type="SAM" id="MobiDB-lite"/>
    </source>
</evidence>
<dbReference type="GO" id="GO:0016020">
    <property type="term" value="C:membrane"/>
    <property type="evidence" value="ECO:0007669"/>
    <property type="project" value="UniProtKB-SubCell"/>
</dbReference>
<dbReference type="InterPro" id="IPR053150">
    <property type="entry name" value="Teicoplanin_resist-assoc"/>
</dbReference>
<dbReference type="Proteomes" id="UP000540568">
    <property type="component" value="Unassembled WGS sequence"/>
</dbReference>
<gene>
    <name evidence="4" type="ORF">FHX71_003313</name>
</gene>
<feature type="transmembrane region" description="Helical" evidence="2">
    <location>
        <begin position="223"/>
        <end position="243"/>
    </location>
</feature>
<name>A0A7W3JAQ4_9MICO</name>
<dbReference type="InterPro" id="IPR006976">
    <property type="entry name" value="VanZ-like"/>
</dbReference>
<comment type="caution">
    <text evidence="4">The sequence shown here is derived from an EMBL/GenBank/DDBJ whole genome shotgun (WGS) entry which is preliminary data.</text>
</comment>
<keyword evidence="5" id="KW-1185">Reference proteome</keyword>
<sequence>MTDVWTWPARIGVLLGTGLFLALLIPILVIQVRRYGATSPARLLGAAALAVYGTALVAYTLLPLPSGDLATWCASYGYDGAQLRPLQIVADIRERTAGLSLGATLRDISVLQGVFNVVLFVPWGILVRRYLGWGLFASAASALGASLLIEVTQLTGIFGLIPCSYRLADVDDLLTNTLGGVLGALVAPWVLRWMPGARTLAASRGTPRPVTLWRRLFGMAVDYLAYTALAGVLALTIGLGYYLLTGRAAADSLAVWLGTSGLAWVLVFVLPLVTGSGESLGQRTVWLAVVPADGDGDGDAGRDGHAGGDGRARLAPSARLRRGLAGGALWGLLQALSDAATMFDVGALAPAQGLATTVATVLVLAVLFTRDRRGLSGKVAPYRLVDARTLAPAVSPAGPPRQARARRSRPSR</sequence>
<feature type="transmembrane region" description="Helical" evidence="2">
    <location>
        <begin position="349"/>
        <end position="368"/>
    </location>
</feature>
<protein>
    <submittedName>
        <fullName evidence="4">Glycopeptide antibiotics resistance protein</fullName>
    </submittedName>
</protein>
<feature type="transmembrane region" description="Helical" evidence="2">
    <location>
        <begin position="43"/>
        <end position="62"/>
    </location>
</feature>
<feature type="region of interest" description="Disordered" evidence="1">
    <location>
        <begin position="392"/>
        <end position="412"/>
    </location>
</feature>
<feature type="transmembrane region" description="Helical" evidence="2">
    <location>
        <begin position="12"/>
        <end position="31"/>
    </location>
</feature>
<evidence type="ECO:0000313" key="5">
    <source>
        <dbReference type="Proteomes" id="UP000540568"/>
    </source>
</evidence>
<dbReference type="RefSeq" id="WP_182618164.1">
    <property type="nucleotide sequence ID" value="NZ_BAAATF010000011.1"/>
</dbReference>
<proteinExistence type="predicted"/>
<dbReference type="PANTHER" id="PTHR36834">
    <property type="entry name" value="MEMBRANE PROTEIN-RELATED"/>
    <property type="match status" value="1"/>
</dbReference>
<dbReference type="AlphaFoldDB" id="A0A7W3JAQ4"/>
<dbReference type="EMBL" id="JACGWV010000001">
    <property type="protein sequence ID" value="MBA8809371.1"/>
    <property type="molecule type" value="Genomic_DNA"/>
</dbReference>
<feature type="transmembrane region" description="Helical" evidence="2">
    <location>
        <begin position="255"/>
        <end position="273"/>
    </location>
</feature>